<dbReference type="InterPro" id="IPR002549">
    <property type="entry name" value="AI-2E-like"/>
</dbReference>
<protein>
    <recommendedName>
        <fullName evidence="9">Permease</fullName>
    </recommendedName>
</protein>
<feature type="transmembrane region" description="Helical" evidence="6">
    <location>
        <begin position="20"/>
        <end position="39"/>
    </location>
</feature>
<organism evidence="7 8">
    <name type="scientific">Rippkaea orientalis (strain PCC 8801 / RF-1)</name>
    <name type="common">Cyanothece sp. (strain PCC 8801)</name>
    <dbReference type="NCBI Taxonomy" id="41431"/>
    <lineage>
        <taxon>Bacteria</taxon>
        <taxon>Bacillati</taxon>
        <taxon>Cyanobacteriota</taxon>
        <taxon>Cyanophyceae</taxon>
        <taxon>Oscillatoriophycideae</taxon>
        <taxon>Chroococcales</taxon>
        <taxon>Aphanothecaceae</taxon>
        <taxon>Rippkaea</taxon>
        <taxon>Rippkaea orientalis</taxon>
    </lineage>
</organism>
<dbReference type="EMBL" id="CP001287">
    <property type="protein sequence ID" value="ACK66671.1"/>
    <property type="molecule type" value="Genomic_DNA"/>
</dbReference>
<keyword evidence="8" id="KW-1185">Reference proteome</keyword>
<name>B7K515_RIPO1</name>
<evidence type="ECO:0000256" key="5">
    <source>
        <dbReference type="ARBA" id="ARBA00023136"/>
    </source>
</evidence>
<dbReference type="HOGENOM" id="CLU_031275_1_1_3"/>
<dbReference type="STRING" id="41431.PCC8801_2670"/>
<feature type="transmembrane region" description="Helical" evidence="6">
    <location>
        <begin position="232"/>
        <end position="261"/>
    </location>
</feature>
<evidence type="ECO:0000313" key="7">
    <source>
        <dbReference type="EMBL" id="ACK66671.1"/>
    </source>
</evidence>
<dbReference type="GO" id="GO:0016020">
    <property type="term" value="C:membrane"/>
    <property type="evidence" value="ECO:0007669"/>
    <property type="project" value="UniProtKB-SubCell"/>
</dbReference>
<feature type="transmembrane region" description="Helical" evidence="6">
    <location>
        <begin position="307"/>
        <end position="328"/>
    </location>
</feature>
<dbReference type="KEGG" id="cyp:PCC8801_2670"/>
<dbReference type="PANTHER" id="PTHR21716:SF62">
    <property type="entry name" value="TRANSPORT PROTEIN YDBI-RELATED"/>
    <property type="match status" value="1"/>
</dbReference>
<evidence type="ECO:0008006" key="9">
    <source>
        <dbReference type="Google" id="ProtNLM"/>
    </source>
</evidence>
<dbReference type="PANTHER" id="PTHR21716">
    <property type="entry name" value="TRANSMEMBRANE PROTEIN"/>
    <property type="match status" value="1"/>
</dbReference>
<keyword evidence="4 6" id="KW-1133">Transmembrane helix</keyword>
<dbReference type="AlphaFoldDB" id="B7K515"/>
<reference evidence="8" key="1">
    <citation type="journal article" date="2011" name="MBio">
        <title>Novel metabolic attributes of the genus Cyanothece, comprising a group of unicellular nitrogen-fixing Cyanobacteria.</title>
        <authorList>
            <person name="Bandyopadhyay A."/>
            <person name="Elvitigala T."/>
            <person name="Welsh E."/>
            <person name="Stockel J."/>
            <person name="Liberton M."/>
            <person name="Min H."/>
            <person name="Sherman L.A."/>
            <person name="Pakrasi H.B."/>
        </authorList>
    </citation>
    <scope>NUCLEOTIDE SEQUENCE [LARGE SCALE GENOMIC DNA]</scope>
    <source>
        <strain evidence="8">PCC 8801</strain>
    </source>
</reference>
<evidence type="ECO:0000256" key="6">
    <source>
        <dbReference type="SAM" id="Phobius"/>
    </source>
</evidence>
<feature type="transmembrane region" description="Helical" evidence="6">
    <location>
        <begin position="143"/>
        <end position="169"/>
    </location>
</feature>
<dbReference type="eggNOG" id="COG0628">
    <property type="taxonomic scope" value="Bacteria"/>
</dbReference>
<evidence type="ECO:0000313" key="8">
    <source>
        <dbReference type="Proteomes" id="UP000008204"/>
    </source>
</evidence>
<evidence type="ECO:0000256" key="4">
    <source>
        <dbReference type="ARBA" id="ARBA00022989"/>
    </source>
</evidence>
<keyword evidence="3 6" id="KW-0812">Transmembrane</keyword>
<evidence type="ECO:0000256" key="1">
    <source>
        <dbReference type="ARBA" id="ARBA00004141"/>
    </source>
</evidence>
<sequence>MNLGQWIGLSSLVISGYILWEIRQLLLLVFTAIIFATALNRLINRLLTWQFRGVKLTRNLAILISLIGILFLTILFFLLIVPPFLEQFDNLIKLLPTIWERLRATVILLVQKQSHFDWLPPPPSLKDLIEQSQPLFTQIFKNFFAFFSNSVVAIIQLLFVLVLTVMMVINPQLYRKGFLKLFPSFYRHRVDEIFTLSEIALGNWLTGIMINCLFIAILSGVGLWILQVKLVLVHALLAGLLNFIPNIGPAASVVFPIMVAVLDEPWKIWVILIWYFIIQNIESYWLTPTVMAKQVSLLPAITLMAQIFFAQSFGLLGLLLALPLAVVAKTWIEEVLFKDILDTWN</sequence>
<feature type="transmembrane region" description="Helical" evidence="6">
    <location>
        <begin position="60"/>
        <end position="85"/>
    </location>
</feature>
<evidence type="ECO:0000256" key="2">
    <source>
        <dbReference type="ARBA" id="ARBA00009773"/>
    </source>
</evidence>
<dbReference type="Pfam" id="PF01594">
    <property type="entry name" value="AI-2E_transport"/>
    <property type="match status" value="1"/>
</dbReference>
<feature type="transmembrane region" description="Helical" evidence="6">
    <location>
        <begin position="268"/>
        <end position="287"/>
    </location>
</feature>
<comment type="similarity">
    <text evidence="2">Belongs to the autoinducer-2 exporter (AI-2E) (TC 2.A.86) family.</text>
</comment>
<evidence type="ECO:0000256" key="3">
    <source>
        <dbReference type="ARBA" id="ARBA00022692"/>
    </source>
</evidence>
<keyword evidence="5 6" id="KW-0472">Membrane</keyword>
<dbReference type="RefSeq" id="WP_012595938.1">
    <property type="nucleotide sequence ID" value="NC_011726.1"/>
</dbReference>
<accession>B7K515</accession>
<proteinExistence type="inferred from homology"/>
<feature type="transmembrane region" description="Helical" evidence="6">
    <location>
        <begin position="204"/>
        <end position="226"/>
    </location>
</feature>
<comment type="subcellular location">
    <subcellularLocation>
        <location evidence="1">Membrane</location>
        <topology evidence="1">Multi-pass membrane protein</topology>
    </subcellularLocation>
</comment>
<dbReference type="GO" id="GO:0055085">
    <property type="term" value="P:transmembrane transport"/>
    <property type="evidence" value="ECO:0007669"/>
    <property type="project" value="TreeGrafter"/>
</dbReference>
<dbReference type="Proteomes" id="UP000008204">
    <property type="component" value="Chromosome"/>
</dbReference>
<gene>
    <name evidence="7" type="ordered locus">PCC8801_2670</name>
</gene>
<dbReference type="OrthoDB" id="506451at2"/>